<dbReference type="Pfam" id="PF05380">
    <property type="entry name" value="Peptidase_A17"/>
    <property type="match status" value="1"/>
</dbReference>
<evidence type="ECO:0008006" key="3">
    <source>
        <dbReference type="Google" id="ProtNLM"/>
    </source>
</evidence>
<dbReference type="InterPro" id="IPR043502">
    <property type="entry name" value="DNA/RNA_pol_sf"/>
</dbReference>
<gene>
    <name evidence="1" type="ORF">AVEN_250367_1</name>
</gene>
<proteinExistence type="predicted"/>
<dbReference type="EMBL" id="BGPR01036243">
    <property type="protein sequence ID" value="GBO11367.1"/>
    <property type="molecule type" value="Genomic_DNA"/>
</dbReference>
<organism evidence="1 2">
    <name type="scientific">Araneus ventricosus</name>
    <name type="common">Orbweaver spider</name>
    <name type="synonym">Epeira ventricosa</name>
    <dbReference type="NCBI Taxonomy" id="182803"/>
    <lineage>
        <taxon>Eukaryota</taxon>
        <taxon>Metazoa</taxon>
        <taxon>Ecdysozoa</taxon>
        <taxon>Arthropoda</taxon>
        <taxon>Chelicerata</taxon>
        <taxon>Arachnida</taxon>
        <taxon>Araneae</taxon>
        <taxon>Araneomorphae</taxon>
        <taxon>Entelegynae</taxon>
        <taxon>Araneoidea</taxon>
        <taxon>Araneidae</taxon>
        <taxon>Araneus</taxon>
    </lineage>
</organism>
<evidence type="ECO:0000313" key="2">
    <source>
        <dbReference type="Proteomes" id="UP000499080"/>
    </source>
</evidence>
<dbReference type="AlphaFoldDB" id="A0A4Y2UII4"/>
<dbReference type="OrthoDB" id="416987at2759"/>
<dbReference type="PANTHER" id="PTHR47331:SF1">
    <property type="entry name" value="GAG-LIKE PROTEIN"/>
    <property type="match status" value="1"/>
</dbReference>
<sequence length="345" mass="39368">MTSGKLEAYGEAFDNWLSLGIIEKIPQRETGRVHYLPHRPVIKEGSNTSIKAVFNASSHALGFPLLNECLSTGSNLIEIILKILNRFRRNYVGVTSDIGKAFLQISIREKDRDYLRFLWLRKDDLEQVEDYGHRRVVFGLTCCSYLLSATLQCHLSRVEKNLSCTSEILKTAFYVDNCVTSLDSDLEMRKFTLESQIIMSSGNFNLRGWKSNLHSVVPIGYTLPDDLVRKFKSWYHQLYLIVNIRVPRWFSISPTTESLSVHVFCDTSQKAYATCIFFRVTQGDKKVVTLVHARSRVAPVKTVTIPRLELFACLIGARLLSSVINDLKLYDVNIYCWTDSTTALC</sequence>
<reference evidence="1 2" key="1">
    <citation type="journal article" date="2019" name="Sci. Rep.">
        <title>Orb-weaving spider Araneus ventricosus genome elucidates the spidroin gene catalogue.</title>
        <authorList>
            <person name="Kono N."/>
            <person name="Nakamura H."/>
            <person name="Ohtoshi R."/>
            <person name="Moran D.A.P."/>
            <person name="Shinohara A."/>
            <person name="Yoshida Y."/>
            <person name="Fujiwara M."/>
            <person name="Mori M."/>
            <person name="Tomita M."/>
            <person name="Arakawa K."/>
        </authorList>
    </citation>
    <scope>NUCLEOTIDE SEQUENCE [LARGE SCALE GENOMIC DNA]</scope>
</reference>
<dbReference type="InterPro" id="IPR008042">
    <property type="entry name" value="Retrotrans_Pao"/>
</dbReference>
<dbReference type="GO" id="GO:0071897">
    <property type="term" value="P:DNA biosynthetic process"/>
    <property type="evidence" value="ECO:0007669"/>
    <property type="project" value="UniProtKB-ARBA"/>
</dbReference>
<dbReference type="Proteomes" id="UP000499080">
    <property type="component" value="Unassembled WGS sequence"/>
</dbReference>
<accession>A0A4Y2UII4</accession>
<name>A0A4Y2UII4_ARAVE</name>
<dbReference type="PANTHER" id="PTHR47331">
    <property type="entry name" value="PHD-TYPE DOMAIN-CONTAINING PROTEIN"/>
    <property type="match status" value="1"/>
</dbReference>
<dbReference type="SUPFAM" id="SSF56672">
    <property type="entry name" value="DNA/RNA polymerases"/>
    <property type="match status" value="1"/>
</dbReference>
<evidence type="ECO:0000313" key="1">
    <source>
        <dbReference type="EMBL" id="GBO11367.1"/>
    </source>
</evidence>
<keyword evidence="2" id="KW-1185">Reference proteome</keyword>
<protein>
    <recommendedName>
        <fullName evidence="3">Reverse transcriptase domain-containing protein</fullName>
    </recommendedName>
</protein>
<comment type="caution">
    <text evidence="1">The sequence shown here is derived from an EMBL/GenBank/DDBJ whole genome shotgun (WGS) entry which is preliminary data.</text>
</comment>